<dbReference type="GO" id="GO:0005737">
    <property type="term" value="C:cytoplasm"/>
    <property type="evidence" value="ECO:0000318"/>
    <property type="project" value="GO_Central"/>
</dbReference>
<dbReference type="OrthoDB" id="7289984at2759"/>
<proteinExistence type="inferred from homology"/>
<dbReference type="GO" id="GO:0016491">
    <property type="term" value="F:oxidoreductase activity"/>
    <property type="evidence" value="ECO:0000318"/>
    <property type="project" value="GO_Central"/>
</dbReference>
<dbReference type="InterPro" id="IPR036291">
    <property type="entry name" value="NAD(P)-bd_dom_sf"/>
</dbReference>
<evidence type="ECO:0000313" key="3">
    <source>
        <dbReference type="Proteomes" id="UP000000560"/>
    </source>
</evidence>
<dbReference type="PANTHER" id="PTHR43544:SF36">
    <property type="entry name" value="CHAIN OXIDOREDUCTASE (CSGA), PUTATIVE (AFU_ORTHOLOGUE AFUA_4G00910)-RELATED"/>
    <property type="match status" value="1"/>
</dbReference>
<organism evidence="2 3">
    <name type="scientific">Emericella nidulans (strain FGSC A4 / ATCC 38163 / CBS 112.46 / NRRL 194 / M139)</name>
    <name type="common">Aspergillus nidulans</name>
    <dbReference type="NCBI Taxonomy" id="227321"/>
    <lineage>
        <taxon>Eukaryota</taxon>
        <taxon>Fungi</taxon>
        <taxon>Dikarya</taxon>
        <taxon>Ascomycota</taxon>
        <taxon>Pezizomycotina</taxon>
        <taxon>Eurotiomycetes</taxon>
        <taxon>Eurotiomycetidae</taxon>
        <taxon>Eurotiales</taxon>
        <taxon>Aspergillaceae</taxon>
        <taxon>Aspergillus</taxon>
        <taxon>Aspergillus subgen. Nidulantes</taxon>
    </lineage>
</organism>
<dbReference type="PANTHER" id="PTHR43544">
    <property type="entry name" value="SHORT-CHAIN DEHYDROGENASE/REDUCTASE"/>
    <property type="match status" value="1"/>
</dbReference>
<evidence type="ECO:0000256" key="1">
    <source>
        <dbReference type="ARBA" id="ARBA00006484"/>
    </source>
</evidence>
<gene>
    <name evidence="2" type="ORF">ANIA_03234</name>
</gene>
<dbReference type="InterPro" id="IPR051468">
    <property type="entry name" value="Fungal_SecMetab_SDRs"/>
</dbReference>
<reference evidence="3" key="1">
    <citation type="journal article" date="2005" name="Nature">
        <title>Sequencing of Aspergillus nidulans and comparative analysis with A. fumigatus and A. oryzae.</title>
        <authorList>
            <person name="Galagan J.E."/>
            <person name="Calvo S.E."/>
            <person name="Cuomo C."/>
            <person name="Ma L.J."/>
            <person name="Wortman J.R."/>
            <person name="Batzoglou S."/>
            <person name="Lee S.I."/>
            <person name="Basturkmen M."/>
            <person name="Spevak C.C."/>
            <person name="Clutterbuck J."/>
            <person name="Kapitonov V."/>
            <person name="Jurka J."/>
            <person name="Scazzocchio C."/>
            <person name="Farman M."/>
            <person name="Butler J."/>
            <person name="Purcell S."/>
            <person name="Harris S."/>
            <person name="Braus G.H."/>
            <person name="Draht O."/>
            <person name="Busch S."/>
            <person name="D'Enfert C."/>
            <person name="Bouchier C."/>
            <person name="Goldman G.H."/>
            <person name="Bell-Pedersen D."/>
            <person name="Griffiths-Jones S."/>
            <person name="Doonan J.H."/>
            <person name="Yu J."/>
            <person name="Vienken K."/>
            <person name="Pain A."/>
            <person name="Freitag M."/>
            <person name="Selker E.U."/>
            <person name="Archer D.B."/>
            <person name="Penalva M.A."/>
            <person name="Oakley B.R."/>
            <person name="Momany M."/>
            <person name="Tanaka T."/>
            <person name="Kumagai T."/>
            <person name="Asai K."/>
            <person name="Machida M."/>
            <person name="Nierman W.C."/>
            <person name="Denning D.W."/>
            <person name="Caddick M."/>
            <person name="Hynes M."/>
            <person name="Paoletti M."/>
            <person name="Fischer R."/>
            <person name="Miller B."/>
            <person name="Dyer P."/>
            <person name="Sachs M.S."/>
            <person name="Osmani S.A."/>
            <person name="Birren B.W."/>
        </authorList>
    </citation>
    <scope>NUCLEOTIDE SEQUENCE [LARGE SCALE GENOMIC DNA]</scope>
    <source>
        <strain evidence="3">FGSC A4 / ATCC 38163 / CBS 112.46 / NRRL 194 / M139</strain>
    </source>
</reference>
<dbReference type="Pfam" id="PF00106">
    <property type="entry name" value="adh_short"/>
    <property type="match status" value="1"/>
</dbReference>
<sequence>MATYLITGASRGLGLELAAQLAASPPSEVSLVFATARDISASGLIGLAKKFSERIVPVQLDPSDPESLRAAVALVDNHLRSRGLDVLINNSGVQPITPGKIEMASSTLGSISLSSQFSGSPAHAYKISKAAMNMMTVQYALQYADEGFTVFAVSPGVSPHPFSRLRRASETLTASTKWLRTDMGGQCADLPVETGAEQVLKCVNNVGKELNGRFLNIHVPGWENAPGPNQYPGGDAPW</sequence>
<dbReference type="OMA" id="LTASTKW"/>
<dbReference type="RefSeq" id="XP_660838.1">
    <property type="nucleotide sequence ID" value="XM_655746.1"/>
</dbReference>
<dbReference type="EMBL" id="BN001306">
    <property type="protein sequence ID" value="CBF83130.1"/>
    <property type="molecule type" value="Genomic_DNA"/>
</dbReference>
<protein>
    <submittedName>
        <fullName evidence="2">Uncharacterized protein</fullName>
    </submittedName>
</protein>
<dbReference type="eggNOG" id="KOG1611">
    <property type="taxonomic scope" value="Eukaryota"/>
</dbReference>
<accession>C8VI71</accession>
<accession>Q5B896</accession>
<name>Q5B896_EMENI</name>
<evidence type="ECO:0000313" key="2">
    <source>
        <dbReference type="EMBL" id="CBF83130.1"/>
    </source>
</evidence>
<reference evidence="3" key="2">
    <citation type="journal article" date="2009" name="Fungal Genet. Biol.">
        <title>The 2008 update of the Aspergillus nidulans genome annotation: a community effort.</title>
        <authorList>
            <person name="Wortman J.R."/>
            <person name="Gilsenan J.M."/>
            <person name="Joardar V."/>
            <person name="Deegan J."/>
            <person name="Clutterbuck J."/>
            <person name="Andersen M.R."/>
            <person name="Archer D."/>
            <person name="Bencina M."/>
            <person name="Braus G."/>
            <person name="Coutinho P."/>
            <person name="von Dohren H."/>
            <person name="Doonan J."/>
            <person name="Driessen A.J."/>
            <person name="Durek P."/>
            <person name="Espeso E."/>
            <person name="Fekete E."/>
            <person name="Flipphi M."/>
            <person name="Estrada C.G."/>
            <person name="Geysens S."/>
            <person name="Goldman G."/>
            <person name="de Groot P.W."/>
            <person name="Hansen K."/>
            <person name="Harris S.D."/>
            <person name="Heinekamp T."/>
            <person name="Helmstaedt K."/>
            <person name="Henrissat B."/>
            <person name="Hofmann G."/>
            <person name="Homan T."/>
            <person name="Horio T."/>
            <person name="Horiuchi H."/>
            <person name="James S."/>
            <person name="Jones M."/>
            <person name="Karaffa L."/>
            <person name="Karanyi Z."/>
            <person name="Kato M."/>
            <person name="Keller N."/>
            <person name="Kelly D.E."/>
            <person name="Kiel J.A."/>
            <person name="Kim J.M."/>
            <person name="van der Klei I.J."/>
            <person name="Klis F.M."/>
            <person name="Kovalchuk A."/>
            <person name="Krasevec N."/>
            <person name="Kubicek C.P."/>
            <person name="Liu B."/>
            <person name="Maccabe A."/>
            <person name="Meyer V."/>
            <person name="Mirabito P."/>
            <person name="Miskei M."/>
            <person name="Mos M."/>
            <person name="Mullins J."/>
            <person name="Nelson D.R."/>
            <person name="Nielsen J."/>
            <person name="Oakley B.R."/>
            <person name="Osmani S.A."/>
            <person name="Pakula T."/>
            <person name="Paszewski A."/>
            <person name="Paulsen I."/>
            <person name="Pilsyk S."/>
            <person name="Pocsi I."/>
            <person name="Punt P.J."/>
            <person name="Ram A.F."/>
            <person name="Ren Q."/>
            <person name="Robellet X."/>
            <person name="Robson G."/>
            <person name="Seiboth B."/>
            <person name="van Solingen P."/>
            <person name="Specht T."/>
            <person name="Sun J."/>
            <person name="Taheri-Talesh N."/>
            <person name="Takeshita N."/>
            <person name="Ussery D."/>
            <person name="vanKuyk P.A."/>
            <person name="Visser H."/>
            <person name="van de Vondervoort P.J."/>
            <person name="de Vries R.P."/>
            <person name="Walton J."/>
            <person name="Xiang X."/>
            <person name="Xiong Y."/>
            <person name="Zeng A.P."/>
            <person name="Brandt B.W."/>
            <person name="Cornell M.J."/>
            <person name="van den Hondel C.A."/>
            <person name="Visser J."/>
            <person name="Oliver S.G."/>
            <person name="Turner G."/>
        </authorList>
    </citation>
    <scope>GENOME REANNOTATION</scope>
    <source>
        <strain evidence="3">FGSC A4 / ATCC 38163 / CBS 112.46 / NRRL 194 / M139</strain>
    </source>
</reference>
<keyword evidence="3" id="KW-1185">Reference proteome</keyword>
<dbReference type="SUPFAM" id="SSF51735">
    <property type="entry name" value="NAD(P)-binding Rossmann-fold domains"/>
    <property type="match status" value="1"/>
</dbReference>
<dbReference type="HOGENOM" id="CLU_010194_9_1_1"/>
<dbReference type="Proteomes" id="UP000000560">
    <property type="component" value="Chromosome VI"/>
</dbReference>
<dbReference type="InterPro" id="IPR002347">
    <property type="entry name" value="SDR_fam"/>
</dbReference>
<comment type="similarity">
    <text evidence="1">Belongs to the short-chain dehydrogenases/reductases (SDR) family.</text>
</comment>
<dbReference type="Gene3D" id="3.40.50.720">
    <property type="entry name" value="NAD(P)-binding Rossmann-like Domain"/>
    <property type="match status" value="2"/>
</dbReference>
<dbReference type="InParanoid" id="Q5B896"/>
<dbReference type="KEGG" id="ani:ANIA_03234"/>
<dbReference type="AlphaFoldDB" id="Q5B896"/>
<dbReference type="PRINTS" id="PR00081">
    <property type="entry name" value="GDHRDH"/>
</dbReference>
<dbReference type="GeneID" id="2874417"/>